<gene>
    <name evidence="7" type="ORF">SAMN05444007_105141</name>
</gene>
<dbReference type="RefSeq" id="WP_177175429.1">
    <property type="nucleotide sequence ID" value="NZ_BMGV01000005.1"/>
</dbReference>
<feature type="transmembrane region" description="Helical" evidence="5">
    <location>
        <begin position="140"/>
        <end position="160"/>
    </location>
</feature>
<feature type="transmembrane region" description="Helical" evidence="5">
    <location>
        <begin position="188"/>
        <end position="214"/>
    </location>
</feature>
<evidence type="ECO:0000259" key="6">
    <source>
        <dbReference type="Pfam" id="PF07298"/>
    </source>
</evidence>
<evidence type="ECO:0000313" key="7">
    <source>
        <dbReference type="EMBL" id="SEJ52762.1"/>
    </source>
</evidence>
<dbReference type="AlphaFoldDB" id="A0A1H6ZSV3"/>
<comment type="subcellular location">
    <subcellularLocation>
        <location evidence="1">Membrane</location>
        <topology evidence="1">Multi-pass membrane protein</topology>
    </subcellularLocation>
</comment>
<name>A0A1H6ZSV3_9RHOB</name>
<feature type="transmembrane region" description="Helical" evidence="5">
    <location>
        <begin position="6"/>
        <end position="26"/>
    </location>
</feature>
<keyword evidence="3 5" id="KW-1133">Transmembrane helix</keyword>
<protein>
    <submittedName>
        <fullName evidence="7">Uncharacterized membrane protein</fullName>
    </submittedName>
</protein>
<keyword evidence="4 5" id="KW-0472">Membrane</keyword>
<proteinExistence type="predicted"/>
<evidence type="ECO:0000256" key="1">
    <source>
        <dbReference type="ARBA" id="ARBA00004141"/>
    </source>
</evidence>
<sequence>MLGWGEFSLALAVFLLSHAVPVRPPVRPWLIARLGTRYFAAYSALSLAVLGWLILAAARAPYVEVIPPWPALRWLPLLVMPVVCLLAAGGMAIRNPLSFGGMGRRPFDPAQPGLLALTRHPLLLAAFLWALSHLLANGSLAHVLLFGLFAGFSVIGMALIDRRKRREMGAEWDRLARRTARFDPAARGWVPGAGIWLAAAALYLLLLAAHPLVIGLSPLP</sequence>
<dbReference type="Pfam" id="PF07298">
    <property type="entry name" value="NnrU"/>
    <property type="match status" value="1"/>
</dbReference>
<organism evidence="7 8">
    <name type="scientific">Cribrihabitans marinus</name>
    <dbReference type="NCBI Taxonomy" id="1227549"/>
    <lineage>
        <taxon>Bacteria</taxon>
        <taxon>Pseudomonadati</taxon>
        <taxon>Pseudomonadota</taxon>
        <taxon>Alphaproteobacteria</taxon>
        <taxon>Rhodobacterales</taxon>
        <taxon>Paracoccaceae</taxon>
        <taxon>Cribrihabitans</taxon>
    </lineage>
</organism>
<keyword evidence="8" id="KW-1185">Reference proteome</keyword>
<feature type="domain" description="NnrU" evidence="6">
    <location>
        <begin position="7"/>
        <end position="218"/>
    </location>
</feature>
<dbReference type="Gene3D" id="1.20.120.1630">
    <property type="match status" value="1"/>
</dbReference>
<dbReference type="Proteomes" id="UP000199379">
    <property type="component" value="Unassembled WGS sequence"/>
</dbReference>
<keyword evidence="2 5" id="KW-0812">Transmembrane</keyword>
<evidence type="ECO:0000256" key="5">
    <source>
        <dbReference type="SAM" id="Phobius"/>
    </source>
</evidence>
<evidence type="ECO:0000256" key="4">
    <source>
        <dbReference type="ARBA" id="ARBA00023136"/>
    </source>
</evidence>
<accession>A0A1H6ZSV3</accession>
<dbReference type="STRING" id="1227549.SAMN05444007_105141"/>
<dbReference type="GO" id="GO:0016020">
    <property type="term" value="C:membrane"/>
    <property type="evidence" value="ECO:0007669"/>
    <property type="project" value="UniProtKB-SubCell"/>
</dbReference>
<dbReference type="EMBL" id="FNYD01000005">
    <property type="protein sequence ID" value="SEJ52762.1"/>
    <property type="molecule type" value="Genomic_DNA"/>
</dbReference>
<evidence type="ECO:0000313" key="8">
    <source>
        <dbReference type="Proteomes" id="UP000199379"/>
    </source>
</evidence>
<dbReference type="InterPro" id="IPR009915">
    <property type="entry name" value="NnrU_dom"/>
</dbReference>
<reference evidence="7 8" key="1">
    <citation type="submission" date="2016-10" db="EMBL/GenBank/DDBJ databases">
        <authorList>
            <person name="de Groot N.N."/>
        </authorList>
    </citation>
    <scope>NUCLEOTIDE SEQUENCE [LARGE SCALE GENOMIC DNA]</scope>
    <source>
        <strain evidence="7 8">DSM 29340</strain>
    </source>
</reference>
<evidence type="ECO:0000256" key="2">
    <source>
        <dbReference type="ARBA" id="ARBA00022692"/>
    </source>
</evidence>
<feature type="transmembrane region" description="Helical" evidence="5">
    <location>
        <begin position="38"/>
        <end position="62"/>
    </location>
</feature>
<feature type="transmembrane region" description="Helical" evidence="5">
    <location>
        <begin position="74"/>
        <end position="93"/>
    </location>
</feature>
<evidence type="ECO:0000256" key="3">
    <source>
        <dbReference type="ARBA" id="ARBA00022989"/>
    </source>
</evidence>